<keyword evidence="1" id="KW-0472">Membrane</keyword>
<dbReference type="Pfam" id="PF15031">
    <property type="entry name" value="DUF4528"/>
    <property type="match status" value="1"/>
</dbReference>
<accession>A0A814JUP8</accession>
<gene>
    <name evidence="3" type="ORF">JXQ802_LOCUS16267</name>
    <name evidence="2" type="ORF">PYM288_LOCUS11341</name>
</gene>
<dbReference type="Proteomes" id="UP000663854">
    <property type="component" value="Unassembled WGS sequence"/>
</dbReference>
<feature type="transmembrane region" description="Helical" evidence="1">
    <location>
        <begin position="96"/>
        <end position="117"/>
    </location>
</feature>
<dbReference type="InterPro" id="IPR029245">
    <property type="entry name" value="DUF4528"/>
</dbReference>
<dbReference type="Proteomes" id="UP000663870">
    <property type="component" value="Unassembled WGS sequence"/>
</dbReference>
<dbReference type="PANTHER" id="PTHR34651">
    <property type="entry name" value="SIMILAR TO ENSANGP00000021391"/>
    <property type="match status" value="1"/>
</dbReference>
<dbReference type="EMBL" id="CAJNOL010000391">
    <property type="protein sequence ID" value="CAF1043321.1"/>
    <property type="molecule type" value="Genomic_DNA"/>
</dbReference>
<evidence type="ECO:0000313" key="3">
    <source>
        <dbReference type="EMBL" id="CAF1043321.1"/>
    </source>
</evidence>
<evidence type="ECO:0000313" key="2">
    <source>
        <dbReference type="EMBL" id="CAF0936413.1"/>
    </source>
</evidence>
<name>A0A814JUP8_9BILA</name>
<evidence type="ECO:0000313" key="4">
    <source>
        <dbReference type="Proteomes" id="UP000663870"/>
    </source>
</evidence>
<dbReference type="PANTHER" id="PTHR34651:SF1">
    <property type="entry name" value="SIMILAR TO ENSANGP00000021391"/>
    <property type="match status" value="1"/>
</dbReference>
<protein>
    <submittedName>
        <fullName evidence="3">Uncharacterized protein</fullName>
    </submittedName>
</protein>
<keyword evidence="1" id="KW-1133">Transmembrane helix</keyword>
<keyword evidence="1" id="KW-0812">Transmembrane</keyword>
<proteinExistence type="predicted"/>
<organism evidence="3 4">
    <name type="scientific">Rotaria sordida</name>
    <dbReference type="NCBI Taxonomy" id="392033"/>
    <lineage>
        <taxon>Eukaryota</taxon>
        <taxon>Metazoa</taxon>
        <taxon>Spiralia</taxon>
        <taxon>Gnathifera</taxon>
        <taxon>Rotifera</taxon>
        <taxon>Eurotatoria</taxon>
        <taxon>Bdelloidea</taxon>
        <taxon>Philodinida</taxon>
        <taxon>Philodinidae</taxon>
        <taxon>Rotaria</taxon>
    </lineage>
</organism>
<evidence type="ECO:0000256" key="1">
    <source>
        <dbReference type="SAM" id="Phobius"/>
    </source>
</evidence>
<reference evidence="3" key="1">
    <citation type="submission" date="2021-02" db="EMBL/GenBank/DDBJ databases">
        <authorList>
            <person name="Nowell W R."/>
        </authorList>
    </citation>
    <scope>NUCLEOTIDE SEQUENCE</scope>
</reference>
<dbReference type="EMBL" id="CAJNOH010000190">
    <property type="protein sequence ID" value="CAF0936413.1"/>
    <property type="molecule type" value="Genomic_DNA"/>
</dbReference>
<keyword evidence="4" id="KW-1185">Reference proteome</keyword>
<sequence length="145" mass="17741">MLISLYNYLFRSKIVPKASKILRCYIRQRNYPPWTSYFIRQYDCLNDQFGKSHFEFDVDGRNYHILRTGCFPYIKYHCTQRIKTNDLYYENRLYTYFKIFNLGIPTLMYGLAAIFLIRHYEIVNINQYSSVKIYFLIKENYDASY</sequence>
<dbReference type="AlphaFoldDB" id="A0A814JUP8"/>
<comment type="caution">
    <text evidence="3">The sequence shown here is derived from an EMBL/GenBank/DDBJ whole genome shotgun (WGS) entry which is preliminary data.</text>
</comment>